<gene>
    <name evidence="2" type="ORF">Slati_2961900</name>
</gene>
<reference evidence="2" key="1">
    <citation type="submission" date="2020-06" db="EMBL/GenBank/DDBJ databases">
        <authorList>
            <person name="Li T."/>
            <person name="Hu X."/>
            <person name="Zhang T."/>
            <person name="Song X."/>
            <person name="Zhang H."/>
            <person name="Dai N."/>
            <person name="Sheng W."/>
            <person name="Hou X."/>
            <person name="Wei L."/>
        </authorList>
    </citation>
    <scope>NUCLEOTIDE SEQUENCE</scope>
    <source>
        <strain evidence="2">KEN1</strain>
        <tissue evidence="2">Leaf</tissue>
    </source>
</reference>
<comment type="caution">
    <text evidence="2">The sequence shown here is derived from an EMBL/GenBank/DDBJ whole genome shotgun (WGS) entry which is preliminary data.</text>
</comment>
<reference evidence="2" key="2">
    <citation type="journal article" date="2024" name="Plant">
        <title>Genomic evolution and insights into agronomic trait innovations of Sesamum species.</title>
        <authorList>
            <person name="Miao H."/>
            <person name="Wang L."/>
            <person name="Qu L."/>
            <person name="Liu H."/>
            <person name="Sun Y."/>
            <person name="Le M."/>
            <person name="Wang Q."/>
            <person name="Wei S."/>
            <person name="Zheng Y."/>
            <person name="Lin W."/>
            <person name="Duan Y."/>
            <person name="Cao H."/>
            <person name="Xiong S."/>
            <person name="Wang X."/>
            <person name="Wei L."/>
            <person name="Li C."/>
            <person name="Ma Q."/>
            <person name="Ju M."/>
            <person name="Zhao R."/>
            <person name="Li G."/>
            <person name="Mu C."/>
            <person name="Tian Q."/>
            <person name="Mei H."/>
            <person name="Zhang T."/>
            <person name="Gao T."/>
            <person name="Zhang H."/>
        </authorList>
    </citation>
    <scope>NUCLEOTIDE SEQUENCE</scope>
    <source>
        <strain evidence="2">KEN1</strain>
    </source>
</reference>
<accession>A0AAW2VJG2</accession>
<evidence type="ECO:0000313" key="2">
    <source>
        <dbReference type="EMBL" id="KAL0427871.1"/>
    </source>
</evidence>
<feature type="compositionally biased region" description="Polar residues" evidence="1">
    <location>
        <begin position="51"/>
        <end position="64"/>
    </location>
</feature>
<evidence type="ECO:0000256" key="1">
    <source>
        <dbReference type="SAM" id="MobiDB-lite"/>
    </source>
</evidence>
<protein>
    <submittedName>
        <fullName evidence="2">Uncharacterized protein</fullName>
    </submittedName>
</protein>
<dbReference type="EMBL" id="JACGWN010000010">
    <property type="protein sequence ID" value="KAL0427871.1"/>
    <property type="molecule type" value="Genomic_DNA"/>
</dbReference>
<sequence>MSACVGGADTTARSRCHFSLRGLLPRPRQIEAWGAAYPARGSASAWGRASPTQGLASSLGTTPRSRGEALTTRCGGVRGPPPTLSPPIINLNTTRLTPSHIFKQVNCNK</sequence>
<dbReference type="AlphaFoldDB" id="A0AAW2VJG2"/>
<feature type="region of interest" description="Disordered" evidence="1">
    <location>
        <begin position="42"/>
        <end position="91"/>
    </location>
</feature>
<name>A0AAW2VJG2_9LAMI</name>
<organism evidence="2">
    <name type="scientific">Sesamum latifolium</name>
    <dbReference type="NCBI Taxonomy" id="2727402"/>
    <lineage>
        <taxon>Eukaryota</taxon>
        <taxon>Viridiplantae</taxon>
        <taxon>Streptophyta</taxon>
        <taxon>Embryophyta</taxon>
        <taxon>Tracheophyta</taxon>
        <taxon>Spermatophyta</taxon>
        <taxon>Magnoliopsida</taxon>
        <taxon>eudicotyledons</taxon>
        <taxon>Gunneridae</taxon>
        <taxon>Pentapetalae</taxon>
        <taxon>asterids</taxon>
        <taxon>lamiids</taxon>
        <taxon>Lamiales</taxon>
        <taxon>Pedaliaceae</taxon>
        <taxon>Sesamum</taxon>
    </lineage>
</organism>
<proteinExistence type="predicted"/>